<gene>
    <name evidence="10" type="ORF">HK105_208511</name>
</gene>
<keyword evidence="3" id="KW-0378">Hydrolase</keyword>
<protein>
    <submittedName>
        <fullName evidence="10">Uncharacterized protein</fullName>
    </submittedName>
</protein>
<evidence type="ECO:0000256" key="1">
    <source>
        <dbReference type="ARBA" id="ARBA00004477"/>
    </source>
</evidence>
<organism evidence="10 11">
    <name type="scientific">Polyrhizophydium stewartii</name>
    <dbReference type="NCBI Taxonomy" id="2732419"/>
    <lineage>
        <taxon>Eukaryota</taxon>
        <taxon>Fungi</taxon>
        <taxon>Fungi incertae sedis</taxon>
        <taxon>Chytridiomycota</taxon>
        <taxon>Chytridiomycota incertae sedis</taxon>
        <taxon>Chytridiomycetes</taxon>
        <taxon>Rhizophydiales</taxon>
        <taxon>Rhizophydiales incertae sedis</taxon>
        <taxon>Polyrhizophydium</taxon>
    </lineage>
</organism>
<evidence type="ECO:0000256" key="5">
    <source>
        <dbReference type="ARBA" id="ARBA00022989"/>
    </source>
</evidence>
<evidence type="ECO:0000256" key="4">
    <source>
        <dbReference type="ARBA" id="ARBA00022824"/>
    </source>
</evidence>
<name>A0ABR4MXS0_9FUNG</name>
<evidence type="ECO:0000313" key="11">
    <source>
        <dbReference type="Proteomes" id="UP001527925"/>
    </source>
</evidence>
<dbReference type="PANTHER" id="PTHR23129:SF0">
    <property type="entry name" value="ACYL-COENZYME A DIPHOSPHATASE FITM2"/>
    <property type="match status" value="1"/>
</dbReference>
<evidence type="ECO:0000256" key="3">
    <source>
        <dbReference type="ARBA" id="ARBA00022801"/>
    </source>
</evidence>
<dbReference type="InterPro" id="IPR019388">
    <property type="entry name" value="FIT"/>
</dbReference>
<keyword evidence="4" id="KW-0256">Endoplasmic reticulum</keyword>
<dbReference type="Pfam" id="PF10261">
    <property type="entry name" value="FIT"/>
    <property type="match status" value="1"/>
</dbReference>
<reference evidence="10 11" key="1">
    <citation type="submission" date="2023-09" db="EMBL/GenBank/DDBJ databases">
        <title>Pangenome analysis of Batrachochytrium dendrobatidis and related Chytrids.</title>
        <authorList>
            <person name="Yacoub M.N."/>
            <person name="Stajich J.E."/>
            <person name="James T.Y."/>
        </authorList>
    </citation>
    <scope>NUCLEOTIDE SEQUENCE [LARGE SCALE GENOMIC DNA]</scope>
    <source>
        <strain evidence="10 11">JEL0888</strain>
    </source>
</reference>
<evidence type="ECO:0000313" key="10">
    <source>
        <dbReference type="EMBL" id="KAL2912018.1"/>
    </source>
</evidence>
<keyword evidence="5 9" id="KW-1133">Transmembrane helix</keyword>
<keyword evidence="6" id="KW-0443">Lipid metabolism</keyword>
<evidence type="ECO:0000256" key="2">
    <source>
        <dbReference type="ARBA" id="ARBA00022692"/>
    </source>
</evidence>
<dbReference type="Proteomes" id="UP001527925">
    <property type="component" value="Unassembled WGS sequence"/>
</dbReference>
<sequence>MRHDQAAAPAVLLGIVLGGAAVAAVGIAPHLPLAAFNDRRSFLNVYFVKAGWPLLATPLFDAVAAATGTCSAPSNPAAAAAAAASPTACRRIGGSHSGVDVSGHCFLLIHSSLVIFEELRAVLVAASRSHPDRAPGPASPPAPLAAAAQIALHALPAALALLLALWCFMLAITALYFHSLAEKLLGCAFGLAFWLAFYVVIGPAAFPALLPDDGRSASAAPDAPDSKPPARPAKSAKSE</sequence>
<evidence type="ECO:0000256" key="9">
    <source>
        <dbReference type="SAM" id="Phobius"/>
    </source>
</evidence>
<feature type="transmembrane region" description="Helical" evidence="9">
    <location>
        <begin position="150"/>
        <end position="177"/>
    </location>
</feature>
<proteinExistence type="predicted"/>
<evidence type="ECO:0000256" key="8">
    <source>
        <dbReference type="SAM" id="MobiDB-lite"/>
    </source>
</evidence>
<keyword evidence="7 9" id="KW-0472">Membrane</keyword>
<feature type="transmembrane region" description="Helical" evidence="9">
    <location>
        <begin position="184"/>
        <end position="206"/>
    </location>
</feature>
<comment type="subcellular location">
    <subcellularLocation>
        <location evidence="1">Endoplasmic reticulum membrane</location>
        <topology evidence="1">Multi-pass membrane protein</topology>
    </subcellularLocation>
</comment>
<feature type="region of interest" description="Disordered" evidence="8">
    <location>
        <begin position="215"/>
        <end position="239"/>
    </location>
</feature>
<comment type="caution">
    <text evidence="10">The sequence shown here is derived from an EMBL/GenBank/DDBJ whole genome shotgun (WGS) entry which is preliminary data.</text>
</comment>
<keyword evidence="2 9" id="KW-0812">Transmembrane</keyword>
<keyword evidence="11" id="KW-1185">Reference proteome</keyword>
<evidence type="ECO:0000256" key="6">
    <source>
        <dbReference type="ARBA" id="ARBA00023098"/>
    </source>
</evidence>
<dbReference type="EMBL" id="JADGIZ020000079">
    <property type="protein sequence ID" value="KAL2912018.1"/>
    <property type="molecule type" value="Genomic_DNA"/>
</dbReference>
<accession>A0ABR4MXS0</accession>
<evidence type="ECO:0000256" key="7">
    <source>
        <dbReference type="ARBA" id="ARBA00023136"/>
    </source>
</evidence>
<dbReference type="PANTHER" id="PTHR23129">
    <property type="entry name" value="ACYL-COENZYME A DIPHOSPHATASE FITM2"/>
    <property type="match status" value="1"/>
</dbReference>